<dbReference type="Pfam" id="PF12937">
    <property type="entry name" value="F-box-like"/>
    <property type="match status" value="1"/>
</dbReference>
<reference evidence="4" key="1">
    <citation type="journal article" date="2011" name="Nat. Commun.">
        <title>Effector diversification within compartments of the Leptosphaeria maculans genome affected by Repeat-Induced Point mutations.</title>
        <authorList>
            <person name="Rouxel T."/>
            <person name="Grandaubert J."/>
            <person name="Hane J.K."/>
            <person name="Hoede C."/>
            <person name="van de Wouw A.P."/>
            <person name="Couloux A."/>
            <person name="Dominguez V."/>
            <person name="Anthouard V."/>
            <person name="Bally P."/>
            <person name="Bourras S."/>
            <person name="Cozijnsen A.J."/>
            <person name="Ciuffetti L.M."/>
            <person name="Degrave A."/>
            <person name="Dilmaghani A."/>
            <person name="Duret L."/>
            <person name="Fudal I."/>
            <person name="Goodwin S.B."/>
            <person name="Gout L."/>
            <person name="Glaser N."/>
            <person name="Linglin J."/>
            <person name="Kema G.H.J."/>
            <person name="Lapalu N."/>
            <person name="Lawrence C.B."/>
            <person name="May K."/>
            <person name="Meyer M."/>
            <person name="Ollivier B."/>
            <person name="Poulain J."/>
            <person name="Schoch C.L."/>
            <person name="Simon A."/>
            <person name="Spatafora J.W."/>
            <person name="Stachowiak A."/>
            <person name="Turgeon B.G."/>
            <person name="Tyler B.M."/>
            <person name="Vincent D."/>
            <person name="Weissenbach J."/>
            <person name="Amselem J."/>
            <person name="Quesneville H."/>
            <person name="Oliver R.P."/>
            <person name="Wincker P."/>
            <person name="Balesdent M.-H."/>
            <person name="Howlett B.J."/>
        </authorList>
    </citation>
    <scope>NUCLEOTIDE SEQUENCE [LARGE SCALE GENOMIC DNA]</scope>
    <source>
        <strain evidence="4">JN3 / isolate v23.1.3 / race Av1-4-5-6-7-8</strain>
    </source>
</reference>
<keyword evidence="4" id="KW-1185">Reference proteome</keyword>
<dbReference type="OrthoDB" id="3695298at2759"/>
<feature type="compositionally biased region" description="Low complexity" evidence="1">
    <location>
        <begin position="1"/>
        <end position="13"/>
    </location>
</feature>
<dbReference type="HOGENOM" id="CLU_046028_0_0_1"/>
<dbReference type="EMBL" id="FP929129">
    <property type="protein sequence ID" value="CBX96716.1"/>
    <property type="molecule type" value="Genomic_DNA"/>
</dbReference>
<evidence type="ECO:0000313" key="4">
    <source>
        <dbReference type="Proteomes" id="UP000002668"/>
    </source>
</evidence>
<protein>
    <recommendedName>
        <fullName evidence="2">F-box domain-containing protein</fullName>
    </recommendedName>
</protein>
<dbReference type="Gene3D" id="1.20.1280.50">
    <property type="match status" value="1"/>
</dbReference>
<evidence type="ECO:0000313" key="3">
    <source>
        <dbReference type="EMBL" id="CBX96716.1"/>
    </source>
</evidence>
<dbReference type="SUPFAM" id="SSF81383">
    <property type="entry name" value="F-box domain"/>
    <property type="match status" value="1"/>
</dbReference>
<dbReference type="eggNOG" id="ENOG502T5MM">
    <property type="taxonomic scope" value="Eukaryota"/>
</dbReference>
<dbReference type="Proteomes" id="UP000002668">
    <property type="component" value="Genome"/>
</dbReference>
<dbReference type="VEuPathDB" id="FungiDB:LEMA_P109810.1"/>
<feature type="compositionally biased region" description="Polar residues" evidence="1">
    <location>
        <begin position="40"/>
        <end position="49"/>
    </location>
</feature>
<evidence type="ECO:0000256" key="1">
    <source>
        <dbReference type="SAM" id="MobiDB-lite"/>
    </source>
</evidence>
<proteinExistence type="predicted"/>
<sequence>MNHTAPAFTTDTPTPRPDPVNPNPNPNPNSTTAPQTSTNYSQPSHTSPPITHLPTELILQIIQHVPIDHLLDWRLVCRTFHNEINNHILHHHLHNTQLLGYLGPQTAKPMLCLTDAEYDALHLLRAHFSHMQHSTQDAEARGAKPVWSAHHAVFRVEEQWFRDFETLRLAEHLEAHDAPALWWRALHRLELLVGDEGVGSLRWCVRLGHGVFDLAFPLQTGRMPFFFAFSLGRGEIRVAWRDMMVGFLRNEGCLRRLVHEQRAQNPTSTISPLADSLRFLRNKRLQAGLKPTNKQITLPPHPSKLPTSPPTCQSPSPSPLPTDPTSLPTLLLLRRHAAISPTQLAHLRHLAADYAAMTHDLDLVDAAFAAFRSRFGVPGRQQWEDGIARISLA</sequence>
<feature type="domain" description="F-box" evidence="2">
    <location>
        <begin position="47"/>
        <end position="93"/>
    </location>
</feature>
<evidence type="ECO:0000259" key="2">
    <source>
        <dbReference type="PROSITE" id="PS50181"/>
    </source>
</evidence>
<feature type="compositionally biased region" description="Pro residues" evidence="1">
    <location>
        <begin position="14"/>
        <end position="27"/>
    </location>
</feature>
<dbReference type="OMA" id="LRWCIRL"/>
<feature type="compositionally biased region" description="Low complexity" evidence="1">
    <location>
        <begin position="28"/>
        <end position="39"/>
    </location>
</feature>
<dbReference type="InParanoid" id="E4ZZC1"/>
<gene>
    <name evidence="3" type="ORF">LEMA_P109810.1</name>
</gene>
<name>E4ZZC1_LEPMJ</name>
<feature type="region of interest" description="Disordered" evidence="1">
    <location>
        <begin position="1"/>
        <end position="51"/>
    </location>
</feature>
<dbReference type="AlphaFoldDB" id="E4ZZC1"/>
<feature type="region of interest" description="Disordered" evidence="1">
    <location>
        <begin position="290"/>
        <end position="327"/>
    </location>
</feature>
<dbReference type="InterPro" id="IPR001810">
    <property type="entry name" value="F-box_dom"/>
</dbReference>
<dbReference type="PROSITE" id="PS50181">
    <property type="entry name" value="FBOX"/>
    <property type="match status" value="1"/>
</dbReference>
<dbReference type="InterPro" id="IPR036047">
    <property type="entry name" value="F-box-like_dom_sf"/>
</dbReference>
<organism evidence="4">
    <name type="scientific">Leptosphaeria maculans (strain JN3 / isolate v23.1.3 / race Av1-4-5-6-7-8)</name>
    <name type="common">Blackleg fungus</name>
    <name type="synonym">Phoma lingam</name>
    <dbReference type="NCBI Taxonomy" id="985895"/>
    <lineage>
        <taxon>Eukaryota</taxon>
        <taxon>Fungi</taxon>
        <taxon>Dikarya</taxon>
        <taxon>Ascomycota</taxon>
        <taxon>Pezizomycotina</taxon>
        <taxon>Dothideomycetes</taxon>
        <taxon>Pleosporomycetidae</taxon>
        <taxon>Pleosporales</taxon>
        <taxon>Pleosporineae</taxon>
        <taxon>Leptosphaeriaceae</taxon>
        <taxon>Plenodomus</taxon>
        <taxon>Plenodomus lingam/Leptosphaeria maculans species complex</taxon>
    </lineage>
</organism>
<feature type="compositionally biased region" description="Pro residues" evidence="1">
    <location>
        <begin position="299"/>
        <end position="309"/>
    </location>
</feature>
<accession>E4ZZC1</accession>